<dbReference type="Proteomes" id="UP001220225">
    <property type="component" value="Unassembled WGS sequence"/>
</dbReference>
<name>A0ABT5LQW4_9GAMM</name>
<dbReference type="PANTHER" id="PTHR36152">
    <property type="entry name" value="CYTOPLASMIC PROTEIN-RELATED"/>
    <property type="match status" value="1"/>
</dbReference>
<keyword evidence="2" id="KW-1185">Reference proteome</keyword>
<proteinExistence type="predicted"/>
<dbReference type="InterPro" id="IPR008514">
    <property type="entry name" value="T6SS_Hcp"/>
</dbReference>
<dbReference type="InterPro" id="IPR053165">
    <property type="entry name" value="HSI-I_assembly_Hcp1"/>
</dbReference>
<dbReference type="SUPFAM" id="SSF141452">
    <property type="entry name" value="Hcp1-like"/>
    <property type="match status" value="1"/>
</dbReference>
<sequence>MNNTHSFVKFEGITGEAEAEDYKGWIGVQFISRAIVNPSLNMADVGSWGTGKGFLSHFMLHINYDKAITALEKYAASGKHIPKTEIHTLRTVGENKPTLWTKYTLTDTFITEVNSGQPSDNVITVGLVMKKIQFHYKPSDYKGTAQAEVTWGWDISKQKVE</sequence>
<protein>
    <submittedName>
        <fullName evidence="1">Type VI secretion system tube protein Hcp</fullName>
    </submittedName>
</protein>
<dbReference type="PANTHER" id="PTHR36152:SF5">
    <property type="entry name" value="PROTEIN HCP1"/>
    <property type="match status" value="1"/>
</dbReference>
<gene>
    <name evidence="1" type="ORF">PSI14_00720</name>
</gene>
<dbReference type="EMBL" id="JAQRFN010000001">
    <property type="protein sequence ID" value="MDC9595430.1"/>
    <property type="molecule type" value="Genomic_DNA"/>
</dbReference>
<accession>A0ABT5LQW4</accession>
<reference evidence="1 2" key="1">
    <citation type="submission" date="2023-02" db="EMBL/GenBank/DDBJ databases">
        <title>Entomopathogenic bacteria.</title>
        <authorList>
            <person name="Machado R.A."/>
        </authorList>
    </citation>
    <scope>NUCLEOTIDE SEQUENCE [LARGE SCALE GENOMIC DNA]</scope>
    <source>
        <strain evidence="1 2">XENO-2</strain>
    </source>
</reference>
<evidence type="ECO:0000313" key="1">
    <source>
        <dbReference type="EMBL" id="MDC9595430.1"/>
    </source>
</evidence>
<dbReference type="RefSeq" id="WP_273573929.1">
    <property type="nucleotide sequence ID" value="NZ_JAQRFN010000001.1"/>
</dbReference>
<dbReference type="Pfam" id="PF05638">
    <property type="entry name" value="T6SS_HCP"/>
    <property type="match status" value="1"/>
</dbReference>
<dbReference type="Gene3D" id="2.30.110.20">
    <property type="entry name" value="Hcp1-like"/>
    <property type="match status" value="1"/>
</dbReference>
<dbReference type="InterPro" id="IPR036624">
    <property type="entry name" value="Hcp1-lik_sf"/>
</dbReference>
<organism evidence="1 2">
    <name type="scientific">Xenorhabdus anantnagensis</name>
    <dbReference type="NCBI Taxonomy" id="3025875"/>
    <lineage>
        <taxon>Bacteria</taxon>
        <taxon>Pseudomonadati</taxon>
        <taxon>Pseudomonadota</taxon>
        <taxon>Gammaproteobacteria</taxon>
        <taxon>Enterobacterales</taxon>
        <taxon>Morganellaceae</taxon>
        <taxon>Xenorhabdus</taxon>
    </lineage>
</organism>
<comment type="caution">
    <text evidence="1">The sequence shown here is derived from an EMBL/GenBank/DDBJ whole genome shotgun (WGS) entry which is preliminary data.</text>
</comment>
<evidence type="ECO:0000313" key="2">
    <source>
        <dbReference type="Proteomes" id="UP001220225"/>
    </source>
</evidence>